<protein>
    <submittedName>
        <fullName evidence="2 3">Uncharacterized protein</fullName>
    </submittedName>
</protein>
<feature type="region of interest" description="Disordered" evidence="1">
    <location>
        <begin position="1"/>
        <end position="23"/>
    </location>
</feature>
<sequence length="108" mass="11868">MAFVRLKNYSTDEGPRIPRGELANDDTFSPASLADYRCSCVTAPTDCAARDVWFIKASARRKLTNRPQGVSKDCSRIETLSSTPSRGIILQWTSSTTTRQQPVASVKG</sequence>
<dbReference type="Proteomes" id="UP000030765">
    <property type="component" value="Unassembled WGS sequence"/>
</dbReference>
<dbReference type="EnsemblMetazoa" id="ASIC008458-RA">
    <property type="protein sequence ID" value="ASIC008458-PA"/>
    <property type="gene ID" value="ASIC008458"/>
</dbReference>
<organism evidence="2">
    <name type="scientific">Anopheles sinensis</name>
    <name type="common">Mosquito</name>
    <dbReference type="NCBI Taxonomy" id="74873"/>
    <lineage>
        <taxon>Eukaryota</taxon>
        <taxon>Metazoa</taxon>
        <taxon>Ecdysozoa</taxon>
        <taxon>Arthropoda</taxon>
        <taxon>Hexapoda</taxon>
        <taxon>Insecta</taxon>
        <taxon>Pterygota</taxon>
        <taxon>Neoptera</taxon>
        <taxon>Endopterygota</taxon>
        <taxon>Diptera</taxon>
        <taxon>Nematocera</taxon>
        <taxon>Culicoidea</taxon>
        <taxon>Culicidae</taxon>
        <taxon>Anophelinae</taxon>
        <taxon>Anopheles</taxon>
    </lineage>
</organism>
<reference evidence="2 4" key="1">
    <citation type="journal article" date="2014" name="BMC Genomics">
        <title>Genome sequence of Anopheles sinensis provides insight into genetics basis of mosquito competence for malaria parasites.</title>
        <authorList>
            <person name="Zhou D."/>
            <person name="Zhang D."/>
            <person name="Ding G."/>
            <person name="Shi L."/>
            <person name="Hou Q."/>
            <person name="Ye Y."/>
            <person name="Xu Y."/>
            <person name="Zhou H."/>
            <person name="Xiong C."/>
            <person name="Li S."/>
            <person name="Yu J."/>
            <person name="Hong S."/>
            <person name="Yu X."/>
            <person name="Zou P."/>
            <person name="Chen C."/>
            <person name="Chang X."/>
            <person name="Wang W."/>
            <person name="Lv Y."/>
            <person name="Sun Y."/>
            <person name="Ma L."/>
            <person name="Shen B."/>
            <person name="Zhu C."/>
        </authorList>
    </citation>
    <scope>NUCLEOTIDE SEQUENCE [LARGE SCALE GENOMIC DNA]</scope>
</reference>
<dbReference type="AlphaFoldDB" id="A0A084VSH4"/>
<dbReference type="EMBL" id="KE525051">
    <property type="protein sequence ID" value="KFB40918.1"/>
    <property type="molecule type" value="Genomic_DNA"/>
</dbReference>
<gene>
    <name evidence="2" type="ORF">ZHAS_00008458</name>
</gene>
<reference evidence="3" key="2">
    <citation type="submission" date="2020-05" db="UniProtKB">
        <authorList>
            <consortium name="EnsemblMetazoa"/>
        </authorList>
    </citation>
    <scope>IDENTIFICATION</scope>
</reference>
<evidence type="ECO:0000313" key="2">
    <source>
        <dbReference type="EMBL" id="KFB40918.1"/>
    </source>
</evidence>
<evidence type="ECO:0000313" key="3">
    <source>
        <dbReference type="EnsemblMetazoa" id="ASIC008458-PA"/>
    </source>
</evidence>
<proteinExistence type="predicted"/>
<dbReference type="EMBL" id="ATLV01016022">
    <property type="status" value="NOT_ANNOTATED_CDS"/>
    <property type="molecule type" value="Genomic_DNA"/>
</dbReference>
<name>A0A084VSH4_ANOSI</name>
<accession>A0A084VSH4</accession>
<dbReference type="VEuPathDB" id="VectorBase:ASIC008458"/>
<evidence type="ECO:0000256" key="1">
    <source>
        <dbReference type="SAM" id="MobiDB-lite"/>
    </source>
</evidence>
<evidence type="ECO:0000313" key="4">
    <source>
        <dbReference type="Proteomes" id="UP000030765"/>
    </source>
</evidence>
<keyword evidence="4" id="KW-1185">Reference proteome</keyword>